<gene>
    <name evidence="1" type="ORF">PSON_ATCC_30995.1.T0010066</name>
</gene>
<dbReference type="OrthoDB" id="318694at2759"/>
<comment type="caution">
    <text evidence="1">The sequence shown here is derived from an EMBL/GenBank/DDBJ whole genome shotgun (WGS) entry which is preliminary data.</text>
</comment>
<name>A0A8S1JTP3_9CILI</name>
<reference evidence="1" key="1">
    <citation type="submission" date="2021-01" db="EMBL/GenBank/DDBJ databases">
        <authorList>
            <consortium name="Genoscope - CEA"/>
            <person name="William W."/>
        </authorList>
    </citation>
    <scope>NUCLEOTIDE SEQUENCE</scope>
</reference>
<dbReference type="Proteomes" id="UP000692954">
    <property type="component" value="Unassembled WGS sequence"/>
</dbReference>
<evidence type="ECO:0000313" key="2">
    <source>
        <dbReference type="Proteomes" id="UP000692954"/>
    </source>
</evidence>
<dbReference type="SMART" id="SM00639">
    <property type="entry name" value="PSA"/>
    <property type="match status" value="13"/>
</dbReference>
<dbReference type="Pfam" id="PF01508">
    <property type="entry name" value="Paramecium_SA"/>
    <property type="match status" value="11"/>
</dbReference>
<dbReference type="InterPro" id="IPR002895">
    <property type="entry name" value="Paramecium_SA"/>
</dbReference>
<dbReference type="EMBL" id="CAJJDN010000001">
    <property type="protein sequence ID" value="CAD8045477.1"/>
    <property type="molecule type" value="Genomic_DNA"/>
</dbReference>
<protein>
    <submittedName>
        <fullName evidence="1">Uncharacterized protein</fullName>
    </submittedName>
</protein>
<dbReference type="AlphaFoldDB" id="A0A8S1JTP3"/>
<proteinExistence type="predicted"/>
<sequence>MIWQVVIDQNLDFCISNSNTDADKHCISASSVTKCEQIYLGSGNYNDANCNEIKSECTVYGESVCINRTCENASVFTYNHDNCNKWFNNCTVNNENNECILMKQKCTDQNKSSCLHSMEGVCVVVNNFCVKKTCNTAKIDSNYDTDFECSNYLKECTVTTRLGGCQARNSCQLYKSSIQCKFNSKGEKCFWNPSDQTCVDLNCENIEKTPSYDSHDECFDVDATLGCTVRSQGTGCMSRGQCGSYTKQEQCRTNQNGEACVWNTNDMNKPVCQDKSCTSAPSTFKTHNDCYAYYNTNTIKCTVFAGLSEGNTTLGGCQETSNCNSYIDKEQCQINANRDLCGWNGTSCADKSCATAPATTDYDDDSECRTYFNNKCTVSQTGQGCVDIPITCEIMTQKQCYFNQAGYACYWTGTTCITKSCDNAPDSTTTTDECNTYLSGCTLDAIKCKTQICEDFNFTTDELCKQAMQTCTTNGIYCVTRGSCLQALNQAGCVTSSKNEQCEWIQGNTIEAAYCTIKTCKTAPITLITVQECQQYFTNCTTKKGGGCIEKSTCSAVTIDSACTDDINGKPCIWENISNYCRNKSCKDFTGINHSKCQEYGNNCTSGPNDKCIEMQNCEFFKNKNTCILGIDGPCLWIDKYMNNDGSMGACFQYTSCQSLSWSTDDQCKQISNYCTTDGQKCIAITLCAETNTNGGCVTGYDGQCIQTVPVLNSLDSKICKLFTSCADALYLTHQECQIANRKCTTNGTSSCIPIGTCSSYQLQAACNINDKGVIHNFGVIISTGMCAWDQQSNNCRDQQCTDLNGLNHEIYYSQLSTCTSDGTKCLIKETCSKYTNETVCTNAFGTDGKCFWDSIQCRLITCADIQNGTSNDICSSFLSNCISDGTVCIPKSNCSSYKAESICKNGLDGICYWEKGSVKNNNTSKCRQFLCTDIQNGRTTQVCQDTLKSCIFNGIFCIPKSNCSVYISKTACNSGGLDGICVFTQSTGFKAIPGIGTCALMTQCEQAHNDQNACQAVKDRCSWTSKTKNENVAKSSQCFPQKCATNFETNGNCTSIYDWDKKSIQFCNFENGQCKDKDPSDLSQNDCLMVSHYTYTWNTSTNKCQSCSGNQNNSINNESPPIPETKLEQILSLIVIAMVQVCF</sequence>
<accession>A0A8S1JTP3</accession>
<organism evidence="1 2">
    <name type="scientific">Paramecium sonneborni</name>
    <dbReference type="NCBI Taxonomy" id="65129"/>
    <lineage>
        <taxon>Eukaryota</taxon>
        <taxon>Sar</taxon>
        <taxon>Alveolata</taxon>
        <taxon>Ciliophora</taxon>
        <taxon>Intramacronucleata</taxon>
        <taxon>Oligohymenophorea</taxon>
        <taxon>Peniculida</taxon>
        <taxon>Parameciidae</taxon>
        <taxon>Paramecium</taxon>
    </lineage>
</organism>
<evidence type="ECO:0000313" key="1">
    <source>
        <dbReference type="EMBL" id="CAD8045477.1"/>
    </source>
</evidence>
<keyword evidence="2" id="KW-1185">Reference proteome</keyword>